<keyword evidence="1" id="KW-0812">Transmembrane</keyword>
<evidence type="ECO:0000256" key="1">
    <source>
        <dbReference type="SAM" id="Phobius"/>
    </source>
</evidence>
<name>A0A2M8ENK9_9BACT</name>
<comment type="caution">
    <text evidence="2">The sequence shown here is derived from an EMBL/GenBank/DDBJ whole genome shotgun (WGS) entry which is preliminary data.</text>
</comment>
<dbReference type="PANTHER" id="PTHR36007:SF2">
    <property type="entry name" value="TRANSPORT PROTEIN-RELATED"/>
    <property type="match status" value="1"/>
</dbReference>
<feature type="transmembrane region" description="Helical" evidence="1">
    <location>
        <begin position="12"/>
        <end position="33"/>
    </location>
</feature>
<gene>
    <name evidence="2" type="ORF">CO057_03895</name>
</gene>
<feature type="transmembrane region" description="Helical" evidence="1">
    <location>
        <begin position="102"/>
        <end position="130"/>
    </location>
</feature>
<dbReference type="InterPro" id="IPR009577">
    <property type="entry name" value="Sm_multidrug_ex"/>
</dbReference>
<dbReference type="EMBL" id="PFSI01000055">
    <property type="protein sequence ID" value="PJC24237.1"/>
    <property type="molecule type" value="Genomic_DNA"/>
</dbReference>
<evidence type="ECO:0000313" key="2">
    <source>
        <dbReference type="EMBL" id="PJC24237.1"/>
    </source>
</evidence>
<protein>
    <submittedName>
        <fullName evidence="2">Ligand-binding protein SH3</fullName>
    </submittedName>
</protein>
<proteinExistence type="predicted"/>
<accession>A0A2M8ENK9</accession>
<keyword evidence="1" id="KW-0472">Membrane</keyword>
<feature type="transmembrane region" description="Helical" evidence="1">
    <location>
        <begin position="45"/>
        <end position="66"/>
    </location>
</feature>
<sequence length="163" mass="18177">MLDAIVAYLQQFPPVISTIILASLPITELRLAIPVAMNVWLISPYNAFGLALIGNFIPFFPLFFGLRFIRRFAVNHWPWMLQVVDTQLERAQKKVEKKYARYGAFALFLFTALPLPLTGLWMATIAAVALKIPFKYAVAGIGLGIITAGLIVTGFTLSAEVWF</sequence>
<feature type="transmembrane region" description="Helical" evidence="1">
    <location>
        <begin position="136"/>
        <end position="157"/>
    </location>
</feature>
<reference evidence="3" key="1">
    <citation type="submission" date="2017-09" db="EMBL/GenBank/DDBJ databases">
        <title>Depth-based differentiation of microbial function through sediment-hosted aquifers and enrichment of novel symbionts in the deep terrestrial subsurface.</title>
        <authorList>
            <person name="Probst A.J."/>
            <person name="Ladd B."/>
            <person name="Jarett J.K."/>
            <person name="Geller-Mcgrath D.E."/>
            <person name="Sieber C.M.K."/>
            <person name="Emerson J.B."/>
            <person name="Anantharaman K."/>
            <person name="Thomas B.C."/>
            <person name="Malmstrom R."/>
            <person name="Stieglmeier M."/>
            <person name="Klingl A."/>
            <person name="Woyke T."/>
            <person name="Ryan C.M."/>
            <person name="Banfield J.F."/>
        </authorList>
    </citation>
    <scope>NUCLEOTIDE SEQUENCE [LARGE SCALE GENOMIC DNA]</scope>
</reference>
<dbReference type="Pfam" id="PF06695">
    <property type="entry name" value="Sm_multidrug_ex"/>
    <property type="match status" value="1"/>
</dbReference>
<dbReference type="Proteomes" id="UP000230251">
    <property type="component" value="Unassembled WGS sequence"/>
</dbReference>
<dbReference type="PANTHER" id="PTHR36007">
    <property type="entry name" value="TRANSPORT PROTEIN-RELATED"/>
    <property type="match status" value="1"/>
</dbReference>
<evidence type="ECO:0000313" key="3">
    <source>
        <dbReference type="Proteomes" id="UP000230251"/>
    </source>
</evidence>
<dbReference type="AlphaFoldDB" id="A0A2M8ENK9"/>
<organism evidence="2 3">
    <name type="scientific">Candidatus Uhrbacteria bacterium CG_4_9_14_0_2_um_filter_41_50</name>
    <dbReference type="NCBI Taxonomy" id="1975031"/>
    <lineage>
        <taxon>Bacteria</taxon>
        <taxon>Candidatus Uhriibacteriota</taxon>
    </lineage>
</organism>
<keyword evidence="1" id="KW-1133">Transmembrane helix</keyword>